<protein>
    <submittedName>
        <fullName evidence="1">Uncharacterized protein</fullName>
    </submittedName>
</protein>
<comment type="caution">
    <text evidence="1">The sequence shown here is derived from an EMBL/GenBank/DDBJ whole genome shotgun (WGS) entry which is preliminary data.</text>
</comment>
<proteinExistence type="predicted"/>
<dbReference type="EMBL" id="JTHP01000074">
    <property type="protein sequence ID" value="KJD42958.1"/>
    <property type="molecule type" value="Genomic_DNA"/>
</dbReference>
<sequence>MLKEQIENIEAQLYVFPDFKQISLQRGDMTELMAVLQAWQKPATENDKEDCEGAIEQLRNALDIRIER</sequence>
<gene>
    <name evidence="1" type="ORF">QD47_25405</name>
</gene>
<evidence type="ECO:0000313" key="1">
    <source>
        <dbReference type="EMBL" id="KJD42958.1"/>
    </source>
</evidence>
<reference evidence="1 2" key="1">
    <citation type="submission" date="2014-11" db="EMBL/GenBank/DDBJ databases">
        <title>Draft Genome Sequences of Paenibacillus polymyxa NRRL B-30509 and Paenibacillus terrae NRRL B-30644, Strains from a Poultry Environment that Produce Tridecaptin A and Paenicidins.</title>
        <authorList>
            <person name="van Belkum M.J."/>
            <person name="Lohans C.T."/>
            <person name="Vederas J.C."/>
        </authorList>
    </citation>
    <scope>NUCLEOTIDE SEQUENCE [LARGE SCALE GENOMIC DNA]</scope>
    <source>
        <strain evidence="1 2">NRRL B-30644</strain>
    </source>
</reference>
<dbReference type="RefSeq" id="WP_044648723.1">
    <property type="nucleotide sequence ID" value="NZ_JTHP01000074.1"/>
</dbReference>
<evidence type="ECO:0000313" key="2">
    <source>
        <dbReference type="Proteomes" id="UP000032534"/>
    </source>
</evidence>
<dbReference type="Proteomes" id="UP000032534">
    <property type="component" value="Unassembled WGS sequence"/>
</dbReference>
<dbReference type="PATRIC" id="fig|159743.3.peg.5630"/>
<dbReference type="AlphaFoldDB" id="A0A0D7WW57"/>
<keyword evidence="2" id="KW-1185">Reference proteome</keyword>
<accession>A0A0D7WW57</accession>
<name>A0A0D7WW57_9BACL</name>
<organism evidence="1 2">
    <name type="scientific">Paenibacillus terrae</name>
    <dbReference type="NCBI Taxonomy" id="159743"/>
    <lineage>
        <taxon>Bacteria</taxon>
        <taxon>Bacillati</taxon>
        <taxon>Bacillota</taxon>
        <taxon>Bacilli</taxon>
        <taxon>Bacillales</taxon>
        <taxon>Paenibacillaceae</taxon>
        <taxon>Paenibacillus</taxon>
    </lineage>
</organism>